<dbReference type="CDD" id="cd14789">
    <property type="entry name" value="Tiki"/>
    <property type="match status" value="1"/>
</dbReference>
<dbReference type="RefSeq" id="WP_161070204.1">
    <property type="nucleotide sequence ID" value="NZ_WWCU01000001.1"/>
</dbReference>
<reference evidence="2 3" key="1">
    <citation type="submission" date="2019-12" db="EMBL/GenBank/DDBJ databases">
        <title>Novel species isolated from a subtropical stream in China.</title>
        <authorList>
            <person name="Lu H."/>
        </authorList>
    </citation>
    <scope>NUCLEOTIDE SEQUENCE [LARGE SCALE GENOMIC DNA]</scope>
    <source>
        <strain evidence="2 3">FT127W</strain>
    </source>
</reference>
<comment type="caution">
    <text evidence="2">The sequence shown here is derived from an EMBL/GenBank/DDBJ whole genome shotgun (WGS) entry which is preliminary data.</text>
</comment>
<proteinExistence type="predicted"/>
<dbReference type="EMBL" id="WWCU01000001">
    <property type="protein sequence ID" value="MYN05807.1"/>
    <property type="molecule type" value="Genomic_DNA"/>
</dbReference>
<dbReference type="AlphaFoldDB" id="A0A7X4H8U1"/>
<dbReference type="InterPro" id="IPR002816">
    <property type="entry name" value="TraB/PrgY/GumN_fam"/>
</dbReference>
<accession>A0A7X4H8U1</accession>
<dbReference type="PANTHER" id="PTHR40590">
    <property type="entry name" value="CYTOPLASMIC PROTEIN-RELATED"/>
    <property type="match status" value="1"/>
</dbReference>
<feature type="signal peptide" evidence="1">
    <location>
        <begin position="1"/>
        <end position="22"/>
    </location>
</feature>
<evidence type="ECO:0000256" key="1">
    <source>
        <dbReference type="SAM" id="SignalP"/>
    </source>
</evidence>
<evidence type="ECO:0000313" key="2">
    <source>
        <dbReference type="EMBL" id="MYN05807.1"/>
    </source>
</evidence>
<feature type="chain" id="PRO_5030903233" evidence="1">
    <location>
        <begin position="23"/>
        <end position="300"/>
    </location>
</feature>
<organism evidence="2 3">
    <name type="scientific">Pseudoduganella aquatica</name>
    <dbReference type="NCBI Taxonomy" id="2660641"/>
    <lineage>
        <taxon>Bacteria</taxon>
        <taxon>Pseudomonadati</taxon>
        <taxon>Pseudomonadota</taxon>
        <taxon>Betaproteobacteria</taxon>
        <taxon>Burkholderiales</taxon>
        <taxon>Oxalobacteraceae</taxon>
        <taxon>Telluria group</taxon>
        <taxon>Pseudoduganella</taxon>
    </lineage>
</organism>
<sequence>MRRQIIVMFCSLFLLLPGAAQAGTAVDRGALFKLEQGGHTAYLFGTIHVGAADFYPLEPRVMQALQRATVLALEVDPLGDPAKIVQAVREHGMYARGGGPASAELPVEYRQRLARLLRRYAIDDGAVAAMKPWMLASLLTVSEFAAQGYQASLAVDSWLSQQARERKLPVLELESVGGQMALFSGMSAAEQALFLQEGIAAIEDQEQAAQAREITDAWRKADAAALEALARKAADDGTFSGRFVQQVLLDGRNPALADNIVKLLAREKNSLVAIGVLHLVGTNSVPELLKQRGVAVERIY</sequence>
<dbReference type="Proteomes" id="UP000450676">
    <property type="component" value="Unassembled WGS sequence"/>
</dbReference>
<name>A0A7X4H8U1_9BURK</name>
<dbReference type="InterPro" id="IPR047111">
    <property type="entry name" value="YbaP-like"/>
</dbReference>
<keyword evidence="1" id="KW-0732">Signal</keyword>
<keyword evidence="3" id="KW-1185">Reference proteome</keyword>
<protein>
    <submittedName>
        <fullName evidence="2">TraB/GumN family protein</fullName>
    </submittedName>
</protein>
<evidence type="ECO:0000313" key="3">
    <source>
        <dbReference type="Proteomes" id="UP000450676"/>
    </source>
</evidence>
<dbReference type="Pfam" id="PF01963">
    <property type="entry name" value="TraB_PrgY_gumN"/>
    <property type="match status" value="1"/>
</dbReference>
<dbReference type="PANTHER" id="PTHR40590:SF1">
    <property type="entry name" value="CYTOPLASMIC PROTEIN"/>
    <property type="match status" value="1"/>
</dbReference>
<gene>
    <name evidence="2" type="ORF">GTP77_00480</name>
</gene>